<name>A0ABY4XNF5_9BACT</name>
<gene>
    <name evidence="1" type="ORF">NFI80_04435</name>
</gene>
<proteinExistence type="predicted"/>
<reference evidence="1" key="1">
    <citation type="submission" date="2022-06" db="EMBL/GenBank/DDBJ databases">
        <title>Novel species in genus Dyadobacter.</title>
        <authorList>
            <person name="Ma C."/>
        </authorList>
    </citation>
    <scope>NUCLEOTIDE SEQUENCE</scope>
    <source>
        <strain evidence="1">CY22</strain>
    </source>
</reference>
<organism evidence="1 2">
    <name type="scientific">Dyadobacter chenhuakuii</name>
    <dbReference type="NCBI Taxonomy" id="2909339"/>
    <lineage>
        <taxon>Bacteria</taxon>
        <taxon>Pseudomonadati</taxon>
        <taxon>Bacteroidota</taxon>
        <taxon>Cytophagia</taxon>
        <taxon>Cytophagales</taxon>
        <taxon>Spirosomataceae</taxon>
        <taxon>Dyadobacter</taxon>
    </lineage>
</organism>
<sequence>MSEKGSIGVIIGNRDFFPDRLVAEARVEIIDLLAKLKINSIMLDTEDTKLGGVETSPG</sequence>
<evidence type="ECO:0000313" key="1">
    <source>
        <dbReference type="EMBL" id="USJ31984.1"/>
    </source>
</evidence>
<evidence type="ECO:0000313" key="2">
    <source>
        <dbReference type="Proteomes" id="UP001055420"/>
    </source>
</evidence>
<dbReference type="Proteomes" id="UP001055420">
    <property type="component" value="Chromosome"/>
</dbReference>
<accession>A0ABY4XNF5</accession>
<dbReference type="EMBL" id="CP098805">
    <property type="protein sequence ID" value="USJ31984.1"/>
    <property type="molecule type" value="Genomic_DNA"/>
</dbReference>
<protein>
    <submittedName>
        <fullName evidence="1">Uncharacterized protein</fullName>
    </submittedName>
</protein>
<dbReference type="RefSeq" id="WP_235164757.1">
    <property type="nucleotide sequence ID" value="NZ_CP098805.1"/>
</dbReference>
<keyword evidence="2" id="KW-1185">Reference proteome</keyword>